<evidence type="ECO:0000256" key="13">
    <source>
        <dbReference type="SAM" id="MobiDB-lite"/>
    </source>
</evidence>
<name>A0A674N7W1_TAKRU</name>
<dbReference type="Proteomes" id="UP000005226">
    <property type="component" value="Chromosome 17"/>
</dbReference>
<feature type="domain" description="Integrase catalytic" evidence="16">
    <location>
        <begin position="1070"/>
        <end position="1227"/>
    </location>
</feature>
<dbReference type="SUPFAM" id="SSF50630">
    <property type="entry name" value="Acid proteases"/>
    <property type="match status" value="1"/>
</dbReference>
<evidence type="ECO:0000256" key="10">
    <source>
        <dbReference type="ARBA" id="ARBA00022908"/>
    </source>
</evidence>
<dbReference type="Gene3D" id="3.30.420.10">
    <property type="entry name" value="Ribonuclease H-like superfamily/Ribonuclease H"/>
    <property type="match status" value="1"/>
</dbReference>
<dbReference type="InterPro" id="IPR000477">
    <property type="entry name" value="RT_dom"/>
</dbReference>
<dbReference type="FunFam" id="3.30.420.10:FF:000032">
    <property type="entry name" value="Retrovirus-related Pol polyprotein from transposon 297-like Protein"/>
    <property type="match status" value="1"/>
</dbReference>
<keyword evidence="10" id="KW-0229">DNA integration</keyword>
<dbReference type="GO" id="GO:0003723">
    <property type="term" value="F:RNA binding"/>
    <property type="evidence" value="ECO:0007669"/>
    <property type="project" value="UniProtKB-KW"/>
</dbReference>
<dbReference type="Pfam" id="PF00665">
    <property type="entry name" value="rve"/>
    <property type="match status" value="1"/>
</dbReference>
<dbReference type="PANTHER" id="PTHR37984:SF15">
    <property type="entry name" value="INTEGRASE CATALYTIC DOMAIN-CONTAINING PROTEIN"/>
    <property type="match status" value="1"/>
</dbReference>
<evidence type="ECO:0000256" key="2">
    <source>
        <dbReference type="ARBA" id="ARBA00012180"/>
    </source>
</evidence>
<dbReference type="InterPro" id="IPR021109">
    <property type="entry name" value="Peptidase_aspartic_dom_sf"/>
</dbReference>
<evidence type="ECO:0000313" key="17">
    <source>
        <dbReference type="Ensembl" id="ENSTRUP00000069319.1"/>
    </source>
</evidence>
<feature type="compositionally biased region" description="Basic and acidic residues" evidence="13">
    <location>
        <begin position="29"/>
        <end position="41"/>
    </location>
</feature>
<dbReference type="GO" id="GO:0006508">
    <property type="term" value="P:proteolysis"/>
    <property type="evidence" value="ECO:0007669"/>
    <property type="project" value="InterPro"/>
</dbReference>
<evidence type="ECO:0000256" key="6">
    <source>
        <dbReference type="ARBA" id="ARBA00022759"/>
    </source>
</evidence>
<evidence type="ECO:0000259" key="15">
    <source>
        <dbReference type="PROSITE" id="PS50878"/>
    </source>
</evidence>
<dbReference type="InterPro" id="IPR001995">
    <property type="entry name" value="Peptidase_A2_cat"/>
</dbReference>
<dbReference type="GO" id="GO:0015074">
    <property type="term" value="P:DNA integration"/>
    <property type="evidence" value="ECO:0007669"/>
    <property type="project" value="UniProtKB-KW"/>
</dbReference>
<keyword evidence="3" id="KW-0808">Transferase</keyword>
<evidence type="ECO:0000256" key="3">
    <source>
        <dbReference type="ARBA" id="ARBA00022679"/>
    </source>
</evidence>
<reference evidence="17" key="3">
    <citation type="submission" date="2025-09" db="UniProtKB">
        <authorList>
            <consortium name="Ensembl"/>
        </authorList>
    </citation>
    <scope>IDENTIFICATION</scope>
</reference>
<dbReference type="GeneTree" id="ENSGT01100000263500"/>
<dbReference type="Gene3D" id="1.10.340.70">
    <property type="match status" value="1"/>
</dbReference>
<feature type="region of interest" description="Disordered" evidence="13">
    <location>
        <begin position="17"/>
        <end position="76"/>
    </location>
</feature>
<evidence type="ECO:0000259" key="14">
    <source>
        <dbReference type="PROSITE" id="PS50175"/>
    </source>
</evidence>
<evidence type="ECO:0000256" key="5">
    <source>
        <dbReference type="ARBA" id="ARBA00022722"/>
    </source>
</evidence>
<keyword evidence="4" id="KW-0548">Nucleotidyltransferase</keyword>
<keyword evidence="18" id="KW-1185">Reference proteome</keyword>
<organism evidence="17 18">
    <name type="scientific">Takifugu rubripes</name>
    <name type="common">Japanese pufferfish</name>
    <name type="synonym">Fugu rubripes</name>
    <dbReference type="NCBI Taxonomy" id="31033"/>
    <lineage>
        <taxon>Eukaryota</taxon>
        <taxon>Metazoa</taxon>
        <taxon>Chordata</taxon>
        <taxon>Craniata</taxon>
        <taxon>Vertebrata</taxon>
        <taxon>Euteleostomi</taxon>
        <taxon>Actinopterygii</taxon>
        <taxon>Neopterygii</taxon>
        <taxon>Teleostei</taxon>
        <taxon>Neoteleostei</taxon>
        <taxon>Acanthomorphata</taxon>
        <taxon>Eupercaria</taxon>
        <taxon>Tetraodontiformes</taxon>
        <taxon>Tetradontoidea</taxon>
        <taxon>Tetraodontidae</taxon>
        <taxon>Takifugu</taxon>
    </lineage>
</organism>
<dbReference type="InterPro" id="IPR043128">
    <property type="entry name" value="Rev_trsase/Diguanyl_cyclase"/>
</dbReference>
<dbReference type="SUPFAM" id="SSF56672">
    <property type="entry name" value="DNA/RNA polymerases"/>
    <property type="match status" value="1"/>
</dbReference>
<dbReference type="GO" id="GO:0004523">
    <property type="term" value="F:RNA-DNA hybrid ribonuclease activity"/>
    <property type="evidence" value="ECO:0007669"/>
    <property type="project" value="UniProtKB-EC"/>
</dbReference>
<dbReference type="PROSITE" id="PS50878">
    <property type="entry name" value="RT_POL"/>
    <property type="match status" value="1"/>
</dbReference>
<keyword evidence="8" id="KW-0460">Magnesium</keyword>
<proteinExistence type="inferred from homology"/>
<evidence type="ECO:0000256" key="7">
    <source>
        <dbReference type="ARBA" id="ARBA00022801"/>
    </source>
</evidence>
<evidence type="ECO:0000256" key="1">
    <source>
        <dbReference type="ARBA" id="ARBA00010879"/>
    </source>
</evidence>
<dbReference type="InterPro" id="IPR036397">
    <property type="entry name" value="RNaseH_sf"/>
</dbReference>
<feature type="region of interest" description="Disordered" evidence="13">
    <location>
        <begin position="339"/>
        <end position="378"/>
    </location>
</feature>
<evidence type="ECO:0000256" key="12">
    <source>
        <dbReference type="ARBA" id="ARBA00039658"/>
    </source>
</evidence>
<evidence type="ECO:0000256" key="11">
    <source>
        <dbReference type="ARBA" id="ARBA00022918"/>
    </source>
</evidence>
<dbReference type="Gene3D" id="3.10.10.10">
    <property type="entry name" value="HIV Type 1 Reverse Transcriptase, subunit A, domain 1"/>
    <property type="match status" value="1"/>
</dbReference>
<keyword evidence="5" id="KW-0540">Nuclease</keyword>
<evidence type="ECO:0000313" key="18">
    <source>
        <dbReference type="Proteomes" id="UP000005226"/>
    </source>
</evidence>
<dbReference type="Gene3D" id="3.10.20.370">
    <property type="match status" value="1"/>
</dbReference>
<dbReference type="InterPro" id="IPR050951">
    <property type="entry name" value="Retrovirus_Pol_polyprotein"/>
</dbReference>
<dbReference type="Pfam" id="PF00078">
    <property type="entry name" value="RVT_1"/>
    <property type="match status" value="1"/>
</dbReference>
<dbReference type="SUPFAM" id="SSF53098">
    <property type="entry name" value="Ribonuclease H-like"/>
    <property type="match status" value="1"/>
</dbReference>
<feature type="compositionally biased region" description="Basic and acidic residues" evidence="13">
    <location>
        <begin position="1371"/>
        <end position="1388"/>
    </location>
</feature>
<keyword evidence="9" id="KW-0694">RNA-binding</keyword>
<keyword evidence="7" id="KW-0378">Hydrolase</keyword>
<evidence type="ECO:0000256" key="9">
    <source>
        <dbReference type="ARBA" id="ARBA00022884"/>
    </source>
</evidence>
<dbReference type="PROSITE" id="PS00141">
    <property type="entry name" value="ASP_PROTEASE"/>
    <property type="match status" value="1"/>
</dbReference>
<keyword evidence="11" id="KW-0695">RNA-directed DNA polymerase</keyword>
<feature type="compositionally biased region" description="Acidic residues" evidence="13">
    <location>
        <begin position="1489"/>
        <end position="1503"/>
    </location>
</feature>
<accession>A0A674N7W1</accession>
<dbReference type="InParanoid" id="A0A674N7W1"/>
<evidence type="ECO:0000256" key="8">
    <source>
        <dbReference type="ARBA" id="ARBA00022842"/>
    </source>
</evidence>
<dbReference type="PROSITE" id="PS50175">
    <property type="entry name" value="ASP_PROT_RETROV"/>
    <property type="match status" value="1"/>
</dbReference>
<feature type="compositionally biased region" description="Polar residues" evidence="13">
    <location>
        <begin position="345"/>
        <end position="358"/>
    </location>
</feature>
<dbReference type="Gene3D" id="3.30.70.270">
    <property type="match status" value="2"/>
</dbReference>
<dbReference type="EC" id="3.1.26.4" evidence="2"/>
<dbReference type="CDD" id="cd09274">
    <property type="entry name" value="RNase_HI_RT_Ty3"/>
    <property type="match status" value="1"/>
</dbReference>
<dbReference type="FunFam" id="1.10.340.70:FF:000001">
    <property type="entry name" value="Retrovirus-related Pol polyprotein from transposon gypsy-like Protein"/>
    <property type="match status" value="1"/>
</dbReference>
<dbReference type="InterPro" id="IPR012337">
    <property type="entry name" value="RNaseH-like_sf"/>
</dbReference>
<feature type="domain" description="Peptidase A2" evidence="14">
    <location>
        <begin position="100"/>
        <end position="191"/>
    </location>
</feature>
<feature type="compositionally biased region" description="Basic and acidic residues" evidence="13">
    <location>
        <begin position="359"/>
        <end position="374"/>
    </location>
</feature>
<dbReference type="PROSITE" id="PS50994">
    <property type="entry name" value="INTEGRASE"/>
    <property type="match status" value="1"/>
</dbReference>
<dbReference type="GO" id="GO:0003964">
    <property type="term" value="F:RNA-directed DNA polymerase activity"/>
    <property type="evidence" value="ECO:0007669"/>
    <property type="project" value="UniProtKB-KW"/>
</dbReference>
<evidence type="ECO:0000259" key="16">
    <source>
        <dbReference type="PROSITE" id="PS50994"/>
    </source>
</evidence>
<reference evidence="17 18" key="1">
    <citation type="journal article" date="2011" name="Genome Biol. Evol.">
        <title>Integration of the genetic map and genome assembly of fugu facilitates insights into distinct features of genome evolution in teleosts and mammals.</title>
        <authorList>
            <person name="Kai W."/>
            <person name="Kikuchi K."/>
            <person name="Tohari S."/>
            <person name="Chew A.K."/>
            <person name="Tay A."/>
            <person name="Fujiwara A."/>
            <person name="Hosoya S."/>
            <person name="Suetake H."/>
            <person name="Naruse K."/>
            <person name="Brenner S."/>
            <person name="Suzuki Y."/>
            <person name="Venkatesh B."/>
        </authorList>
    </citation>
    <scope>NUCLEOTIDE SEQUENCE [LARGE SCALE GENOMIC DNA]</scope>
</reference>
<dbReference type="InterPro" id="IPR041577">
    <property type="entry name" value="RT_RNaseH_2"/>
</dbReference>
<dbReference type="OMA" id="FEMICID"/>
<feature type="compositionally biased region" description="Basic and acidic residues" evidence="13">
    <location>
        <begin position="1433"/>
        <end position="1445"/>
    </location>
</feature>
<dbReference type="InterPro" id="IPR041588">
    <property type="entry name" value="Integrase_H2C2"/>
</dbReference>
<feature type="compositionally biased region" description="Low complexity" evidence="13">
    <location>
        <begin position="1446"/>
        <end position="1462"/>
    </location>
</feature>
<dbReference type="FunFam" id="3.10.20.370:FF:000001">
    <property type="entry name" value="Retrovirus-related Pol polyprotein from transposon 17.6-like protein"/>
    <property type="match status" value="1"/>
</dbReference>
<dbReference type="CDD" id="cd01647">
    <property type="entry name" value="RT_LTR"/>
    <property type="match status" value="1"/>
</dbReference>
<reference evidence="17" key="2">
    <citation type="submission" date="2025-08" db="UniProtKB">
        <authorList>
            <consortium name="Ensembl"/>
        </authorList>
    </citation>
    <scope>IDENTIFICATION</scope>
</reference>
<keyword evidence="6" id="KW-0255">Endonuclease</keyword>
<dbReference type="Pfam" id="PF17919">
    <property type="entry name" value="RT_RNaseH_2"/>
    <property type="match status" value="1"/>
</dbReference>
<dbReference type="InterPro" id="IPR043502">
    <property type="entry name" value="DNA/RNA_pol_sf"/>
</dbReference>
<feature type="region of interest" description="Disordered" evidence="13">
    <location>
        <begin position="1354"/>
        <end position="1511"/>
    </location>
</feature>
<dbReference type="Pfam" id="PF17921">
    <property type="entry name" value="Integrase_H2C2"/>
    <property type="match status" value="1"/>
</dbReference>
<feature type="domain" description="Reverse transcriptase" evidence="15">
    <location>
        <begin position="454"/>
        <end position="633"/>
    </location>
</feature>
<comment type="similarity">
    <text evidence="1">Belongs to the beta type-B retroviral polymerase family. HERV class-II K(HML-2) pol subfamily.</text>
</comment>
<dbReference type="CDD" id="cd00303">
    <property type="entry name" value="retropepsin_like"/>
    <property type="match status" value="1"/>
</dbReference>
<dbReference type="PANTHER" id="PTHR37984">
    <property type="entry name" value="PROTEIN CBG26694"/>
    <property type="match status" value="1"/>
</dbReference>
<protein>
    <recommendedName>
        <fullName evidence="12">Gypsy retrotransposon integrase-like protein 1</fullName>
        <ecNumber evidence="2">3.1.26.4</ecNumber>
    </recommendedName>
</protein>
<dbReference type="InterPro" id="IPR001969">
    <property type="entry name" value="Aspartic_peptidase_AS"/>
</dbReference>
<dbReference type="InterPro" id="IPR001584">
    <property type="entry name" value="Integrase_cat-core"/>
</dbReference>
<dbReference type="GO" id="GO:0004190">
    <property type="term" value="F:aspartic-type endopeptidase activity"/>
    <property type="evidence" value="ECO:0007669"/>
    <property type="project" value="InterPro"/>
</dbReference>
<sequence>MQQLCSAGQDELPSLLRMWPSWTSGGRLSSKEDVGKRDEVTGKGQPVTATAKEPPAQPSMSKAASPVKTKAQCQPPTKKRLAQLIGKRCMVSCTLNGVPLQMLLDSGAQVTMVGRGWMEEALPHVDIQPLESLPLDEPLVISAANGTDVPFDGWADVELQIGNKHCGYVTIQVPMLISQNCLNCPLLGSNVLVEIIKEQRSEVDISALLKETLSIDDSAVEALVAACQMLTPGETAVECRVRTGKTGSTIPAGQICEVRCRVREWLSGGVMLFQPDVVSNCPEGLDLFQALVDVPSGSTKIVKIPVQNPTKHDIYLPKRTVLGTLEEVTEVKPVNCFPGGLEPMSPNTVSTSSAQVSTDKQRGTSEKNKTEDTTTQRWHPPVDVSHLERHEQNIVRDMLYEESDVFAKDDCDIGCIPSLQLKIHLKDDTPVQTSYNSVPKPLYREVKDYVQNLLDQGWIRKSTSSYSSPVVCVRKKDKSLRLCIDFRGLNRKTIPDRHPLPRIQDLLDSLGGYSWFSILDQGSAYHQGFVDESSRHLTAFSTPWGLYEWTRLPFGLTNAPAAFQRCMEGVLDGLRDECCSPYLDDVLCFSKTFHDHVEDLRRVLCRLREYGIKLRPKKCDLFKSQVRYLGRLVTREGVQIDPEDIEAVQHLKEKEPKNVGEVRALLGFLGYYRTFIQDFSRIARPLFQLIESPSEPSQRATKVKSKNTKSGQLLSKTPVYWTPDHSAVVSRLVDMLTSPPILAYPDYDLPFVLHTDASNEGLGAVLYQQQGNKLRVIAYGSRTLTPAEKNYHLHSSKLEFLALKWAICDKFRDYLYYAPTFTVYTDNNPLTYVLSSARLNAVGHRWVGELADFHFTIKYRPGKSNTDADTLSRHPVHLDGHLKEFTETVSPDVVSAIWQGDTAVKDGDVPWVAALQLQSDVSDAHFGGTPVITPESVRDAQKEDAPICEVINLKKNGWSPQDKGKRQMGRETRRLVHEWNRLRLDKGILYRQTGQRKQLVLPSKLKATVLKHLHDDMGHVGADKVIHLARERFYWPFMQQDIEDYVIRQCQCIKQKHPNRPERAPMGSITTSAPFELISIDYLHLEQSKGGYEYILVLVDHFTRFGQAYATKNKSGRTAAEKIFYDFIPRFGYPAKLHHDQGREFENSLFQRLQQLAGISHSRTTPYHPQGNPVERLNRTLLQMLRTLQEEKKTEWKDHLPHIVHAYNCTRHEGTGYSPFFLLYGRAPRLPVDLLFDLKPEEEPRSRHEYAQKWASRMQEAYKIASETSGKRSAKGKKYYDQHVKGITLQPGDRVLVRNLSERGGPGKLRAYWEKKVHRVVEKMGDGPVYRVQPETGERTLRVLHRNLLLPVNDLPLEVPPSQSAPRQRQRQTDCYRNNRETVEQESEHSEEEEEYTYCLRTTPVYSRRRVRPASPQSNPPDELRPIAPEFQPLRRIERSTEQQRDPVTVPDPVQTPDQQAAVPPPAQEVQGELITDDTAEEADSREQEDNDEPAVELSEEEVQPVRRSARAQRPREMLTYDTLGQPSYQFWGPGANLMFAYAPYPMSHLSLPLNPCPIPSFYPAVPEHCFYPAQAVWTC</sequence>
<dbReference type="Gene3D" id="2.40.70.10">
    <property type="entry name" value="Acid Proteases"/>
    <property type="match status" value="1"/>
</dbReference>
<evidence type="ECO:0000256" key="4">
    <source>
        <dbReference type="ARBA" id="ARBA00022695"/>
    </source>
</evidence>
<dbReference type="Ensembl" id="ENSTRUT00000088644.1">
    <property type="protein sequence ID" value="ENSTRUP00000069319.1"/>
    <property type="gene ID" value="ENSTRUG00000033033.1"/>
</dbReference>